<evidence type="ECO:0000256" key="2">
    <source>
        <dbReference type="ARBA" id="ARBA00023002"/>
    </source>
</evidence>
<feature type="domain" description="Aldehyde dehydrogenase" evidence="5">
    <location>
        <begin position="432"/>
        <end position="554"/>
    </location>
</feature>
<dbReference type="PANTHER" id="PTHR43866:SF4">
    <property type="entry name" value="MALONATE-SEMIALDEHYDE DEHYDROGENASE"/>
    <property type="match status" value="1"/>
</dbReference>
<dbReference type="InterPro" id="IPR016160">
    <property type="entry name" value="Ald_DH_CS_CYS"/>
</dbReference>
<dbReference type="AlphaFoldDB" id="F8F855"/>
<accession>F8F855</accession>
<evidence type="ECO:0000256" key="3">
    <source>
        <dbReference type="ARBA" id="ARBA00023027"/>
    </source>
</evidence>
<dbReference type="GO" id="GO:0004491">
    <property type="term" value="F:methylmalonate-semialdehyde dehydrogenase (acylating, NAD) activity"/>
    <property type="evidence" value="ECO:0007669"/>
    <property type="project" value="UniProtKB-EC"/>
</dbReference>
<dbReference type="FunFam" id="3.40.605.10:FF:000003">
    <property type="entry name" value="Methylmalonate-semialdehyde dehydrogenase [acylating]"/>
    <property type="match status" value="1"/>
</dbReference>
<gene>
    <name evidence="6" type="ordered locus">KNP414_02479</name>
</gene>
<dbReference type="EMBL" id="CP002869">
    <property type="protein sequence ID" value="AEI41040.1"/>
    <property type="molecule type" value="Genomic_DNA"/>
</dbReference>
<name>F8F855_PAEMK</name>
<dbReference type="InterPro" id="IPR016163">
    <property type="entry name" value="Ald_DH_C"/>
</dbReference>
<proteinExistence type="predicted"/>
<dbReference type="InterPro" id="IPR015590">
    <property type="entry name" value="Aldehyde_DH_dom"/>
</dbReference>
<organism evidence="6 7">
    <name type="scientific">Paenibacillus mucilaginosus (strain KNP414)</name>
    <dbReference type="NCBI Taxonomy" id="1036673"/>
    <lineage>
        <taxon>Bacteria</taxon>
        <taxon>Bacillati</taxon>
        <taxon>Bacillota</taxon>
        <taxon>Bacilli</taxon>
        <taxon>Bacillales</taxon>
        <taxon>Paenibacillaceae</taxon>
        <taxon>Paenibacillus</taxon>
    </lineage>
</organism>
<sequence>MEGIEGGRNGVFAFYVREGWENSCHDGSISARNGGDSMNAGSAARRKEQSGVRLLPNRIGGREVFPAGRACEEVLNPATGELLAQVPLSGAAEVSLAVEAAAEAFGSWSRVPVPKRARVLFRYWQLLQDQAEELAALITAENGKSLREAAGEVQRGIECVEFAAGAPSLMMGTGLGNIAPDLDSSMLRVPLGVVAGITPFNFPMMVPCWMFPLAVACGNTFVLKPSERTPLTAMKLAALLEEAGLPPGVLNLVHGGYDAVNALTEHDKVKALSFVGSQPAALSVYRKGTAAGKRVQALSGAKNYHIVMPDAHPEKAVENIIASAFGSAGERCMACSAVVVVGEGDAFVGRLAAAAAALTVGPGADPDSGLTPVIREEHRERIRRMIERGVAEGARLVLDGRGGGLRPAADPSPPLPPAEGAPASRAAEAGTAASPSAGFFLGPTLFDGVRPEMSLAQEEIFGPVLSVLRAADLDEALAIANESRFGNSAVLYTDSARAIRQFREEAEAGMLGVNVGVPAPMAFFPFSGWKDSFYGDLHANGRDGVEFYTKKKMITSRCF</sequence>
<dbReference type="SUPFAM" id="SSF53720">
    <property type="entry name" value="ALDH-like"/>
    <property type="match status" value="1"/>
</dbReference>
<evidence type="ECO:0000256" key="4">
    <source>
        <dbReference type="SAM" id="MobiDB-lite"/>
    </source>
</evidence>
<dbReference type="PROSITE" id="PS00070">
    <property type="entry name" value="ALDEHYDE_DEHYDR_CYS"/>
    <property type="match status" value="1"/>
</dbReference>
<feature type="compositionally biased region" description="Pro residues" evidence="4">
    <location>
        <begin position="410"/>
        <end position="419"/>
    </location>
</feature>
<keyword evidence="3" id="KW-0520">NAD</keyword>
<dbReference type="InterPro" id="IPR016162">
    <property type="entry name" value="Ald_DH_N"/>
</dbReference>
<keyword evidence="2" id="KW-0560">Oxidoreductase</keyword>
<dbReference type="Proteomes" id="UP000006620">
    <property type="component" value="Chromosome"/>
</dbReference>
<feature type="region of interest" description="Disordered" evidence="4">
    <location>
        <begin position="401"/>
        <end position="428"/>
    </location>
</feature>
<evidence type="ECO:0000313" key="7">
    <source>
        <dbReference type="Proteomes" id="UP000006620"/>
    </source>
</evidence>
<reference evidence="6 7" key="2">
    <citation type="journal article" date="2013" name="Genome Announc.">
        <title>Genome Sequence of Growth-Improving Paenibacillus mucilaginosus Strain KNP414.</title>
        <authorList>
            <person name="Lu J.J."/>
            <person name="Wang J.F."/>
            <person name="Hu X.F."/>
        </authorList>
    </citation>
    <scope>NUCLEOTIDE SEQUENCE [LARGE SCALE GENOMIC DNA]</scope>
    <source>
        <strain evidence="6 7">KNP414</strain>
    </source>
</reference>
<evidence type="ECO:0000259" key="5">
    <source>
        <dbReference type="Pfam" id="PF00171"/>
    </source>
</evidence>
<dbReference type="HOGENOM" id="CLU_005391_1_10_9"/>
<dbReference type="CDD" id="cd07085">
    <property type="entry name" value="ALDH_F6_MMSDH"/>
    <property type="match status" value="1"/>
</dbReference>
<reference evidence="7" key="1">
    <citation type="submission" date="2011-06" db="EMBL/GenBank/DDBJ databases">
        <title>Complete genome sequence of Paenibacillus mucilaginosus KNP414.</title>
        <authorList>
            <person name="Wang J."/>
            <person name="Hu S."/>
            <person name="Hu X."/>
            <person name="Zhang B."/>
            <person name="Dong D."/>
            <person name="Zhang S."/>
            <person name="Zhao K."/>
            <person name="Wu D."/>
        </authorList>
    </citation>
    <scope>NUCLEOTIDE SEQUENCE [LARGE SCALE GENOMIC DNA]</scope>
    <source>
        <strain evidence="7">KNP414</strain>
    </source>
</reference>
<dbReference type="InterPro" id="IPR010061">
    <property type="entry name" value="MeMal-semiAld_DH"/>
</dbReference>
<dbReference type="GO" id="GO:0006574">
    <property type="term" value="P:L-valine catabolic process"/>
    <property type="evidence" value="ECO:0007669"/>
    <property type="project" value="TreeGrafter"/>
</dbReference>
<dbReference type="Gene3D" id="3.40.605.10">
    <property type="entry name" value="Aldehyde Dehydrogenase, Chain A, domain 1"/>
    <property type="match status" value="1"/>
</dbReference>
<dbReference type="Pfam" id="PF00171">
    <property type="entry name" value="Aldedh"/>
    <property type="match status" value="2"/>
</dbReference>
<evidence type="ECO:0000256" key="1">
    <source>
        <dbReference type="ARBA" id="ARBA00013048"/>
    </source>
</evidence>
<dbReference type="GO" id="GO:0006210">
    <property type="term" value="P:thymine catabolic process"/>
    <property type="evidence" value="ECO:0007669"/>
    <property type="project" value="TreeGrafter"/>
</dbReference>
<dbReference type="EC" id="1.2.1.27" evidence="1"/>
<feature type="region of interest" description="Disordered" evidence="4">
    <location>
        <begin position="27"/>
        <end position="47"/>
    </location>
</feature>
<feature type="domain" description="Aldehyde dehydrogenase" evidence="5">
    <location>
        <begin position="72"/>
        <end position="401"/>
    </location>
</feature>
<dbReference type="PANTHER" id="PTHR43866">
    <property type="entry name" value="MALONATE-SEMIALDEHYDE DEHYDROGENASE"/>
    <property type="match status" value="1"/>
</dbReference>
<protein>
    <recommendedName>
        <fullName evidence="1">methylmalonate-semialdehyde dehydrogenase (CoA acylating)</fullName>
        <ecNumber evidence="1">1.2.1.27</ecNumber>
    </recommendedName>
</protein>
<dbReference type="KEGG" id="pms:KNP414_02479"/>
<evidence type="ECO:0000313" key="6">
    <source>
        <dbReference type="EMBL" id="AEI41040.1"/>
    </source>
</evidence>
<dbReference type="PATRIC" id="fig|1036673.3.peg.2239"/>
<dbReference type="Gene3D" id="3.40.309.10">
    <property type="entry name" value="Aldehyde Dehydrogenase, Chain A, domain 2"/>
    <property type="match status" value="1"/>
</dbReference>
<dbReference type="InterPro" id="IPR016161">
    <property type="entry name" value="Ald_DH/histidinol_DH"/>
</dbReference>